<evidence type="ECO:0000256" key="3">
    <source>
        <dbReference type="ARBA" id="ARBA00022448"/>
    </source>
</evidence>
<feature type="transmembrane region" description="Helical" evidence="8">
    <location>
        <begin position="376"/>
        <end position="395"/>
    </location>
</feature>
<feature type="compositionally biased region" description="Polar residues" evidence="7">
    <location>
        <begin position="37"/>
        <end position="58"/>
    </location>
</feature>
<dbReference type="OrthoDB" id="5667at2759"/>
<dbReference type="PANTHER" id="PTHR11360:SF224">
    <property type="entry name" value="MAJOR FACILITATOR SUPERFAMILY (MFS) PROFILE DOMAIN-CONTAINING PROTEIN-RELATED"/>
    <property type="match status" value="1"/>
</dbReference>
<dbReference type="PROSITE" id="PS51186">
    <property type="entry name" value="GNAT"/>
    <property type="match status" value="1"/>
</dbReference>
<dbReference type="InterPro" id="IPR020846">
    <property type="entry name" value="MFS_dom"/>
</dbReference>
<evidence type="ECO:0000259" key="10">
    <source>
        <dbReference type="PROSITE" id="PS51186"/>
    </source>
</evidence>
<keyword evidence="6 8" id="KW-0472">Membrane</keyword>
<feature type="transmembrane region" description="Helical" evidence="8">
    <location>
        <begin position="466"/>
        <end position="487"/>
    </location>
</feature>
<feature type="transmembrane region" description="Helical" evidence="8">
    <location>
        <begin position="401"/>
        <end position="427"/>
    </location>
</feature>
<feature type="transmembrane region" description="Helical" evidence="8">
    <location>
        <begin position="310"/>
        <end position="333"/>
    </location>
</feature>
<sequence>MAYSTETQSDSSKTLDERQQQQSAPTGDVEKADRTPYESSRPSLERVPSQNSHTNANIFSEPEDVAEADIEEAAKEAAEKKDGPNAGHPPPGSGFHPSDFPDGGLQAWLVVFGGWCGMFCTFGFVNCMGVFQDYYERGPLSKYSSSTVSWITSMEVWGLIFFGLIFGRLFDMFGARWLLIIGTVVYIFGLMMTSLSSQYYQFFLAQGVCAAIASSAIFNGCMTSVVSWFFKRRAAAFGVMVSGSSLGGTVMPIMIQHLIPKIGFGWTMRIVAFIFLGLLSISCLTVRSRLPPHPKPLIVAEYLAGFKEPVYALTLAASFFFFWGMFIPFNYILLQAQAAGMDPTLVQYLLPIINAVSIFGRIIPGIIADKVGRYNAIIFITGLSAVITLAVWIPASGSTAATIVFAILFGFASGGYISLIPTLIAQISDIRQIGIRNGTAFAVQSFGALTGSPIAGALVAREGGSYLGLQLFCGICMAMGFVVLIIARFVQSQFQGSFTHGKKKTMSNPARFTLTRATEADLPELVKLCWVCFPQYVRSFLLGAPTEEDIPKSVEHFRRVMRENHHAVWVKAVEASTGRIAAAALWKIYPNGGAPASGDELPPAWLEGEAREKSQKLLDEMNGARRKANPEGFVHLHICFTDPEYRRQGAGGMLMQWGCDVADLLSLPAWIEASAEGNFLYRCYGFVDVGKMPDGTYMRREANTMLREGGRSL</sequence>
<feature type="compositionally biased region" description="Acidic residues" evidence="7">
    <location>
        <begin position="61"/>
        <end position="71"/>
    </location>
</feature>
<gene>
    <name evidence="11" type="ORF">VM1G_08078</name>
</gene>
<evidence type="ECO:0000256" key="8">
    <source>
        <dbReference type="SAM" id="Phobius"/>
    </source>
</evidence>
<dbReference type="SUPFAM" id="SSF103473">
    <property type="entry name" value="MFS general substrate transporter"/>
    <property type="match status" value="1"/>
</dbReference>
<evidence type="ECO:0000313" key="12">
    <source>
        <dbReference type="Proteomes" id="UP000078559"/>
    </source>
</evidence>
<dbReference type="InterPro" id="IPR050327">
    <property type="entry name" value="Proton-linked_MCT"/>
</dbReference>
<feature type="region of interest" description="Disordered" evidence="7">
    <location>
        <begin position="1"/>
        <end position="97"/>
    </location>
</feature>
<protein>
    <submittedName>
        <fullName evidence="11">Transporter MCH4</fullName>
    </submittedName>
</protein>
<dbReference type="SUPFAM" id="SSF55729">
    <property type="entry name" value="Acyl-CoA N-acyltransferases (Nat)"/>
    <property type="match status" value="1"/>
</dbReference>
<feature type="transmembrane region" description="Helical" evidence="8">
    <location>
        <begin position="234"/>
        <end position="254"/>
    </location>
</feature>
<dbReference type="InterPro" id="IPR016181">
    <property type="entry name" value="Acyl_CoA_acyltransferase"/>
</dbReference>
<evidence type="ECO:0000256" key="7">
    <source>
        <dbReference type="SAM" id="MobiDB-lite"/>
    </source>
</evidence>
<feature type="compositionally biased region" description="Polar residues" evidence="7">
    <location>
        <begin position="1"/>
        <end position="12"/>
    </location>
</feature>
<feature type="compositionally biased region" description="Basic and acidic residues" evidence="7">
    <location>
        <begin position="72"/>
        <end position="83"/>
    </location>
</feature>
<evidence type="ECO:0000256" key="4">
    <source>
        <dbReference type="ARBA" id="ARBA00022692"/>
    </source>
</evidence>
<dbReference type="CDD" id="cd17352">
    <property type="entry name" value="MFS_MCT_SLC16"/>
    <property type="match status" value="1"/>
</dbReference>
<dbReference type="InterPro" id="IPR000182">
    <property type="entry name" value="GNAT_dom"/>
</dbReference>
<dbReference type="SMR" id="A0A194W7G7"/>
<dbReference type="EMBL" id="CM003105">
    <property type="protein sequence ID" value="KUI72028.1"/>
    <property type="molecule type" value="Genomic_DNA"/>
</dbReference>
<comment type="similarity">
    <text evidence="2">Belongs to the major facilitator superfamily. Monocarboxylate porter (TC 2.A.1.13) family.</text>
</comment>
<evidence type="ECO:0000313" key="11">
    <source>
        <dbReference type="EMBL" id="KUI72028.1"/>
    </source>
</evidence>
<feature type="transmembrane region" description="Helical" evidence="8">
    <location>
        <begin position="177"/>
        <end position="196"/>
    </location>
</feature>
<feature type="transmembrane region" description="Helical" evidence="8">
    <location>
        <begin position="202"/>
        <end position="222"/>
    </location>
</feature>
<evidence type="ECO:0000256" key="6">
    <source>
        <dbReference type="ARBA" id="ARBA00023136"/>
    </source>
</evidence>
<feature type="transmembrane region" description="Helical" evidence="8">
    <location>
        <begin position="151"/>
        <end position="170"/>
    </location>
</feature>
<evidence type="ECO:0000256" key="1">
    <source>
        <dbReference type="ARBA" id="ARBA00004141"/>
    </source>
</evidence>
<evidence type="ECO:0000256" key="5">
    <source>
        <dbReference type="ARBA" id="ARBA00022989"/>
    </source>
</evidence>
<feature type="domain" description="Major facilitator superfamily (MFS) profile" evidence="9">
    <location>
        <begin position="107"/>
        <end position="495"/>
    </location>
</feature>
<name>A0A194W7G7_CYTMA</name>
<dbReference type="InterPro" id="IPR011701">
    <property type="entry name" value="MFS"/>
</dbReference>
<dbReference type="Gene3D" id="1.20.1250.20">
    <property type="entry name" value="MFS general substrate transporter like domains"/>
    <property type="match status" value="2"/>
</dbReference>
<evidence type="ECO:0000259" key="9">
    <source>
        <dbReference type="PROSITE" id="PS50850"/>
    </source>
</evidence>
<dbReference type="PANTHER" id="PTHR11360">
    <property type="entry name" value="MONOCARBOXYLATE TRANSPORTER"/>
    <property type="match status" value="1"/>
</dbReference>
<dbReference type="GO" id="GO:0022857">
    <property type="term" value="F:transmembrane transporter activity"/>
    <property type="evidence" value="ECO:0007669"/>
    <property type="project" value="InterPro"/>
</dbReference>
<dbReference type="Gene3D" id="3.40.630.30">
    <property type="match status" value="1"/>
</dbReference>
<feature type="transmembrane region" description="Helical" evidence="8">
    <location>
        <begin position="345"/>
        <end position="364"/>
    </location>
</feature>
<comment type="subcellular location">
    <subcellularLocation>
        <location evidence="1">Membrane</location>
        <topology evidence="1">Multi-pass membrane protein</topology>
    </subcellularLocation>
</comment>
<dbReference type="AlphaFoldDB" id="A0A194W7G7"/>
<dbReference type="InterPro" id="IPR036259">
    <property type="entry name" value="MFS_trans_sf"/>
</dbReference>
<feature type="transmembrane region" description="Helical" evidence="8">
    <location>
        <begin position="439"/>
        <end position="460"/>
    </location>
</feature>
<feature type="domain" description="N-acetyltransferase" evidence="10">
    <location>
        <begin position="512"/>
        <end position="703"/>
    </location>
</feature>
<reference evidence="11" key="1">
    <citation type="submission" date="2014-12" db="EMBL/GenBank/DDBJ databases">
        <title>Genome Sequence of Valsa Canker Pathogens Uncovers a Specific Adaption of Colonization on Woody Bark.</title>
        <authorList>
            <person name="Yin Z."/>
            <person name="Liu H."/>
            <person name="Gao X."/>
            <person name="Li Z."/>
            <person name="Song N."/>
            <person name="Ke X."/>
            <person name="Dai Q."/>
            <person name="Wu Y."/>
            <person name="Sun Y."/>
            <person name="Xu J.-R."/>
            <person name="Kang Z.K."/>
            <person name="Wang L."/>
            <person name="Huang L."/>
        </authorList>
    </citation>
    <scope>NUCLEOTIDE SEQUENCE [LARGE SCALE GENOMIC DNA]</scope>
    <source>
        <strain evidence="11">03-8</strain>
    </source>
</reference>
<proteinExistence type="inferred from homology"/>
<dbReference type="PROSITE" id="PS50850">
    <property type="entry name" value="MFS"/>
    <property type="match status" value="1"/>
</dbReference>
<keyword evidence="12" id="KW-1185">Reference proteome</keyword>
<keyword evidence="3" id="KW-0813">Transport</keyword>
<dbReference type="GO" id="GO:0016020">
    <property type="term" value="C:membrane"/>
    <property type="evidence" value="ECO:0007669"/>
    <property type="project" value="UniProtKB-SubCell"/>
</dbReference>
<keyword evidence="4 8" id="KW-0812">Transmembrane</keyword>
<organism evidence="11 12">
    <name type="scientific">Cytospora mali</name>
    <name type="common">Apple Valsa canker fungus</name>
    <name type="synonym">Valsa mali</name>
    <dbReference type="NCBI Taxonomy" id="578113"/>
    <lineage>
        <taxon>Eukaryota</taxon>
        <taxon>Fungi</taxon>
        <taxon>Dikarya</taxon>
        <taxon>Ascomycota</taxon>
        <taxon>Pezizomycotina</taxon>
        <taxon>Sordariomycetes</taxon>
        <taxon>Sordariomycetidae</taxon>
        <taxon>Diaporthales</taxon>
        <taxon>Cytosporaceae</taxon>
        <taxon>Cytospora</taxon>
    </lineage>
</organism>
<feature type="transmembrane region" description="Helical" evidence="8">
    <location>
        <begin position="107"/>
        <end position="131"/>
    </location>
</feature>
<accession>A0A194W7G7</accession>
<keyword evidence="5 8" id="KW-1133">Transmembrane helix</keyword>
<feature type="transmembrane region" description="Helical" evidence="8">
    <location>
        <begin position="266"/>
        <end position="286"/>
    </location>
</feature>
<dbReference type="CDD" id="cd04301">
    <property type="entry name" value="NAT_SF"/>
    <property type="match status" value="1"/>
</dbReference>
<dbReference type="GO" id="GO:0016747">
    <property type="term" value="F:acyltransferase activity, transferring groups other than amino-acyl groups"/>
    <property type="evidence" value="ECO:0007669"/>
    <property type="project" value="InterPro"/>
</dbReference>
<dbReference type="Proteomes" id="UP000078559">
    <property type="component" value="Chromosome 8"/>
</dbReference>
<evidence type="ECO:0000256" key="2">
    <source>
        <dbReference type="ARBA" id="ARBA00006727"/>
    </source>
</evidence>
<dbReference type="Pfam" id="PF07690">
    <property type="entry name" value="MFS_1"/>
    <property type="match status" value="1"/>
</dbReference>